<evidence type="ECO:0000313" key="6">
    <source>
        <dbReference type="EMBL" id="MFH6983304.1"/>
    </source>
</evidence>
<sequence>MKKSTFLHLRIPFSFFLSPVFFFATAIVSGYNAENFWLVFIILHFLLYPASNGYNSYFDKDEGSIGGLKHPPKVTRELFYASWAMDVLAIGLGWSISWQFAVMLLVYGLVSKAYSHPSIRLKKMPIIGWLAAGIFQGYFTFLMVCLAFSGPEVITELKVQYAGILSTLLLFGSYPMTQVYQHDEDARRGDRTISLILGVLGTFHFTALFFSVSVLLFAFFFQLYYDTQVVFLFILALSPILLFFLVWYMQVRKDPNNADYRRTMWLNFISGACLNIFFIWLIAK</sequence>
<dbReference type="Proteomes" id="UP001610063">
    <property type="component" value="Unassembled WGS sequence"/>
</dbReference>
<evidence type="ECO:0000256" key="2">
    <source>
        <dbReference type="ARBA" id="ARBA00022692"/>
    </source>
</evidence>
<feature type="transmembrane region" description="Helical" evidence="5">
    <location>
        <begin position="12"/>
        <end position="31"/>
    </location>
</feature>
<feature type="transmembrane region" description="Helical" evidence="5">
    <location>
        <begin position="192"/>
        <end position="225"/>
    </location>
</feature>
<organism evidence="6 7">
    <name type="scientific">Marinoscillum luteum</name>
    <dbReference type="NCBI Taxonomy" id="861051"/>
    <lineage>
        <taxon>Bacteria</taxon>
        <taxon>Pseudomonadati</taxon>
        <taxon>Bacteroidota</taxon>
        <taxon>Cytophagia</taxon>
        <taxon>Cytophagales</taxon>
        <taxon>Reichenbachiellaceae</taxon>
        <taxon>Marinoscillum</taxon>
    </lineage>
</organism>
<feature type="transmembrane region" description="Helical" evidence="5">
    <location>
        <begin position="37"/>
        <end position="57"/>
    </location>
</feature>
<dbReference type="RefSeq" id="WP_395416879.1">
    <property type="nucleotide sequence ID" value="NZ_JBIPKE010000014.1"/>
</dbReference>
<feature type="transmembrane region" description="Helical" evidence="5">
    <location>
        <begin position="161"/>
        <end position="180"/>
    </location>
</feature>
<keyword evidence="7" id="KW-1185">Reference proteome</keyword>
<dbReference type="EMBL" id="JBIPKE010000014">
    <property type="protein sequence ID" value="MFH6983304.1"/>
    <property type="molecule type" value="Genomic_DNA"/>
</dbReference>
<evidence type="ECO:0000256" key="1">
    <source>
        <dbReference type="ARBA" id="ARBA00004141"/>
    </source>
</evidence>
<feature type="transmembrane region" description="Helical" evidence="5">
    <location>
        <begin position="231"/>
        <end position="251"/>
    </location>
</feature>
<evidence type="ECO:0000313" key="7">
    <source>
        <dbReference type="Proteomes" id="UP001610063"/>
    </source>
</evidence>
<keyword evidence="3 5" id="KW-1133">Transmembrane helix</keyword>
<accession>A0ABW7N987</accession>
<evidence type="ECO:0000256" key="3">
    <source>
        <dbReference type="ARBA" id="ARBA00022989"/>
    </source>
</evidence>
<evidence type="ECO:0000256" key="5">
    <source>
        <dbReference type="SAM" id="Phobius"/>
    </source>
</evidence>
<keyword evidence="4 5" id="KW-0472">Membrane</keyword>
<dbReference type="Pfam" id="PF01040">
    <property type="entry name" value="UbiA"/>
    <property type="match status" value="1"/>
</dbReference>
<proteinExistence type="predicted"/>
<keyword evidence="2 5" id="KW-0812">Transmembrane</keyword>
<comment type="caution">
    <text evidence="6">The sequence shown here is derived from an EMBL/GenBank/DDBJ whole genome shotgun (WGS) entry which is preliminary data.</text>
</comment>
<protein>
    <submittedName>
        <fullName evidence="6">UbiA family prenyltransferase</fullName>
    </submittedName>
</protein>
<feature type="transmembrane region" description="Helical" evidence="5">
    <location>
        <begin position="263"/>
        <end position="283"/>
    </location>
</feature>
<dbReference type="InterPro" id="IPR000537">
    <property type="entry name" value="UbiA_prenyltransferase"/>
</dbReference>
<feature type="transmembrane region" description="Helical" evidence="5">
    <location>
        <begin position="127"/>
        <end position="149"/>
    </location>
</feature>
<reference evidence="6 7" key="1">
    <citation type="journal article" date="2013" name="Int. J. Syst. Evol. Microbiol.">
        <title>Marinoscillum luteum sp. nov., isolated from marine sediment.</title>
        <authorList>
            <person name="Cha I.T."/>
            <person name="Park S.J."/>
            <person name="Kim S.J."/>
            <person name="Kim J.G."/>
            <person name="Jung M.Y."/>
            <person name="Shin K.S."/>
            <person name="Kwon K.K."/>
            <person name="Yang S.H."/>
            <person name="Seo Y.S."/>
            <person name="Rhee S.K."/>
        </authorList>
    </citation>
    <scope>NUCLEOTIDE SEQUENCE [LARGE SCALE GENOMIC DNA]</scope>
    <source>
        <strain evidence="6 7">KCTC 23939</strain>
    </source>
</reference>
<comment type="subcellular location">
    <subcellularLocation>
        <location evidence="1">Membrane</location>
        <topology evidence="1">Multi-pass membrane protein</topology>
    </subcellularLocation>
</comment>
<gene>
    <name evidence="6" type="ORF">ACHKAR_07640</name>
</gene>
<feature type="transmembrane region" description="Helical" evidence="5">
    <location>
        <begin position="78"/>
        <end position="94"/>
    </location>
</feature>
<evidence type="ECO:0000256" key="4">
    <source>
        <dbReference type="ARBA" id="ARBA00023136"/>
    </source>
</evidence>
<name>A0ABW7N987_9BACT</name>